<dbReference type="CDD" id="cd06168">
    <property type="entry name" value="LSMD1"/>
    <property type="match status" value="1"/>
</dbReference>
<dbReference type="Proteomes" id="UP000676310">
    <property type="component" value="Unassembled WGS sequence"/>
</dbReference>
<dbReference type="AlphaFoldDB" id="A0A8J2I053"/>
<name>A0A8J2I053_9PLEO</name>
<accession>A0A8J2I053</accession>
<evidence type="ECO:0000313" key="2">
    <source>
        <dbReference type="EMBL" id="CAG5159144.1"/>
    </source>
</evidence>
<protein>
    <recommendedName>
        <fullName evidence="1">Sm domain-containing protein</fullName>
    </recommendedName>
</protein>
<feature type="domain" description="Sm" evidence="1">
    <location>
        <begin position="31"/>
        <end position="112"/>
    </location>
</feature>
<reference evidence="2" key="1">
    <citation type="submission" date="2021-05" db="EMBL/GenBank/DDBJ databases">
        <authorList>
            <person name="Stam R."/>
        </authorList>
    </citation>
    <scope>NUCLEOTIDE SEQUENCE</scope>
    <source>
        <strain evidence="2">CS162</strain>
    </source>
</reference>
<organism evidence="2 3">
    <name type="scientific">Alternaria atra</name>
    <dbReference type="NCBI Taxonomy" id="119953"/>
    <lineage>
        <taxon>Eukaryota</taxon>
        <taxon>Fungi</taxon>
        <taxon>Dikarya</taxon>
        <taxon>Ascomycota</taxon>
        <taxon>Pezizomycotina</taxon>
        <taxon>Dothideomycetes</taxon>
        <taxon>Pleosporomycetidae</taxon>
        <taxon>Pleosporales</taxon>
        <taxon>Pleosporineae</taxon>
        <taxon>Pleosporaceae</taxon>
        <taxon>Alternaria</taxon>
        <taxon>Alternaria sect. Ulocladioides</taxon>
    </lineage>
</organism>
<gene>
    <name evidence="2" type="ORF">ALTATR162_LOCUS5435</name>
</gene>
<dbReference type="Gene3D" id="2.30.30.100">
    <property type="match status" value="1"/>
</dbReference>
<keyword evidence="3" id="KW-1185">Reference proteome</keyword>
<evidence type="ECO:0000259" key="1">
    <source>
        <dbReference type="Pfam" id="PF01423"/>
    </source>
</evidence>
<dbReference type="OrthoDB" id="368909at2759"/>
<comment type="caution">
    <text evidence="2">The sequence shown here is derived from an EMBL/GenBank/DDBJ whole genome shotgun (WGS) entry which is preliminary data.</text>
</comment>
<dbReference type="PANTHER" id="PTHR10701">
    <property type="entry name" value="SMALL NUCLEAR RIBONUCLEOPROTEIN-ASSOCIATED PROTEIN B AND N"/>
    <property type="match status" value="1"/>
</dbReference>
<dbReference type="InterPro" id="IPR034110">
    <property type="entry name" value="LSMD1_Sm"/>
</dbReference>
<dbReference type="Pfam" id="PF01423">
    <property type="entry name" value="LSM"/>
    <property type="match status" value="1"/>
</dbReference>
<dbReference type="SUPFAM" id="SSF50182">
    <property type="entry name" value="Sm-like ribonucleoproteins"/>
    <property type="match status" value="1"/>
</dbReference>
<dbReference type="EMBL" id="CAJRGZ010000019">
    <property type="protein sequence ID" value="CAG5159144.1"/>
    <property type="molecule type" value="Genomic_DNA"/>
</dbReference>
<proteinExistence type="predicted"/>
<evidence type="ECO:0000313" key="3">
    <source>
        <dbReference type="Proteomes" id="UP000676310"/>
    </source>
</evidence>
<sequence length="132" mass="14924">MLAPRRTNRYSWLFPRAKNTKMDNEQATFWLSQFIGKNLRIHASDGRVFGGQMKCTDKNRNIILALAHEYRAPSAETIRKAVEESGNPSASVAWNSRYVGLIVVPGQHITKIEFEETTFPGQKSTSYCGNDT</sequence>
<dbReference type="PANTHER" id="PTHR10701:SF5">
    <property type="entry name" value="N-ALPHA-ACETYLTRANSFERASE 38, NATC AUXILIARY SUBUNIT"/>
    <property type="match status" value="1"/>
</dbReference>
<dbReference type="GeneID" id="67017213"/>
<dbReference type="InterPro" id="IPR001163">
    <property type="entry name" value="Sm_dom_euk/arc"/>
</dbReference>
<dbReference type="InterPro" id="IPR050914">
    <property type="entry name" value="snRNP_SmB/NAA38-like"/>
</dbReference>
<dbReference type="RefSeq" id="XP_043168989.1">
    <property type="nucleotide sequence ID" value="XM_043313054.1"/>
</dbReference>
<dbReference type="GO" id="GO:0031417">
    <property type="term" value="C:NatC complex"/>
    <property type="evidence" value="ECO:0007669"/>
    <property type="project" value="InterPro"/>
</dbReference>
<dbReference type="InterPro" id="IPR010920">
    <property type="entry name" value="LSM_dom_sf"/>
</dbReference>